<evidence type="ECO:0000313" key="3">
    <source>
        <dbReference type="Proteomes" id="UP000308365"/>
    </source>
</evidence>
<feature type="region of interest" description="Disordered" evidence="1">
    <location>
        <begin position="69"/>
        <end position="113"/>
    </location>
</feature>
<evidence type="ECO:0000256" key="1">
    <source>
        <dbReference type="SAM" id="MobiDB-lite"/>
    </source>
</evidence>
<dbReference type="Proteomes" id="UP000308365">
    <property type="component" value="Unassembled WGS sequence"/>
</dbReference>
<dbReference type="GO" id="GO:0046982">
    <property type="term" value="F:protein heterodimerization activity"/>
    <property type="evidence" value="ECO:0007669"/>
    <property type="project" value="InterPro"/>
</dbReference>
<dbReference type="SUPFAM" id="SSF47113">
    <property type="entry name" value="Histone-fold"/>
    <property type="match status" value="1"/>
</dbReference>
<reference evidence="3" key="1">
    <citation type="journal article" date="2019" name="IScience">
        <title>Narwhal Genome Reveals Long-Term Low Genetic Diversity despite Current Large Abundance Size.</title>
        <authorList>
            <person name="Westbury M.V."/>
            <person name="Petersen B."/>
            <person name="Garde E."/>
            <person name="Heide-Jorgensen M.P."/>
            <person name="Lorenzen E.D."/>
        </authorList>
    </citation>
    <scope>NUCLEOTIDE SEQUENCE [LARGE SCALE GENOMIC DNA]</scope>
</reference>
<protein>
    <submittedName>
        <fullName evidence="2">Uncharacterized protein</fullName>
    </submittedName>
</protein>
<dbReference type="InterPro" id="IPR009072">
    <property type="entry name" value="Histone-fold"/>
</dbReference>
<dbReference type="AlphaFoldDB" id="A0A4U1EIR7"/>
<comment type="caution">
    <text evidence="2">The sequence shown here is derived from an EMBL/GenBank/DDBJ whole genome shotgun (WGS) entry which is preliminary data.</text>
</comment>
<proteinExistence type="predicted"/>
<name>A0A4U1EIR7_MONMO</name>
<gene>
    <name evidence="2" type="ORF">EI555_011251</name>
</gene>
<evidence type="ECO:0000313" key="2">
    <source>
        <dbReference type="EMBL" id="TKC36003.1"/>
    </source>
</evidence>
<dbReference type="EMBL" id="RWIC01001393">
    <property type="protein sequence ID" value="TKC36003.1"/>
    <property type="molecule type" value="Genomic_DNA"/>
</dbReference>
<sequence>MSWKRSFWFYHCQKKRYLFHSRRAELHFPMSRVNLLLQEACYAQCLSSSTTVFQTSNLEYVTVNTVEQGGPQQPQYAHHPGARAEGIGQQAPQPPLRARRLLSPAELPPPKEE</sequence>
<dbReference type="Gene3D" id="1.10.20.10">
    <property type="entry name" value="Histone, subunit A"/>
    <property type="match status" value="1"/>
</dbReference>
<accession>A0A4U1EIR7</accession>
<organism evidence="2 3">
    <name type="scientific">Monodon monoceros</name>
    <name type="common">Narwhal</name>
    <name type="synonym">Ceratodon monodon</name>
    <dbReference type="NCBI Taxonomy" id="40151"/>
    <lineage>
        <taxon>Eukaryota</taxon>
        <taxon>Metazoa</taxon>
        <taxon>Chordata</taxon>
        <taxon>Craniata</taxon>
        <taxon>Vertebrata</taxon>
        <taxon>Euteleostomi</taxon>
        <taxon>Mammalia</taxon>
        <taxon>Eutheria</taxon>
        <taxon>Laurasiatheria</taxon>
        <taxon>Artiodactyla</taxon>
        <taxon>Whippomorpha</taxon>
        <taxon>Cetacea</taxon>
        <taxon>Odontoceti</taxon>
        <taxon>Monodontidae</taxon>
        <taxon>Monodon</taxon>
    </lineage>
</organism>